<gene>
    <name evidence="2" type="ORF">J4M89_13220</name>
    <name evidence="1" type="ORF">JIN94_36760</name>
    <name evidence="3" type="ORF">LXE91_16770</name>
</gene>
<name>A0AAP1VBY6_9BURK</name>
<evidence type="ECO:0000313" key="5">
    <source>
        <dbReference type="Proteomes" id="UP000664048"/>
    </source>
</evidence>
<protein>
    <recommendedName>
        <fullName evidence="7">Zinc-ribbon domain-containing protein</fullName>
    </recommendedName>
</protein>
<dbReference type="Proteomes" id="UP000611459">
    <property type="component" value="Unassembled WGS sequence"/>
</dbReference>
<evidence type="ECO:0000313" key="4">
    <source>
        <dbReference type="Proteomes" id="UP000611459"/>
    </source>
</evidence>
<organism evidence="1 4">
    <name type="scientific">Burkholderia contaminans</name>
    <dbReference type="NCBI Taxonomy" id="488447"/>
    <lineage>
        <taxon>Bacteria</taxon>
        <taxon>Pseudomonadati</taxon>
        <taxon>Pseudomonadota</taxon>
        <taxon>Betaproteobacteria</taxon>
        <taxon>Burkholderiales</taxon>
        <taxon>Burkholderiaceae</taxon>
        <taxon>Burkholderia</taxon>
        <taxon>Burkholderia cepacia complex</taxon>
    </lineage>
</organism>
<evidence type="ECO:0000313" key="6">
    <source>
        <dbReference type="Proteomes" id="UP001220209"/>
    </source>
</evidence>
<dbReference type="AlphaFoldDB" id="A0AAP1VBY6"/>
<evidence type="ECO:0000313" key="2">
    <source>
        <dbReference type="EMBL" id="MBO1830344.1"/>
    </source>
</evidence>
<dbReference type="EMBL" id="JAGEMX010000003">
    <property type="protein sequence ID" value="MBO1830344.1"/>
    <property type="molecule type" value="Genomic_DNA"/>
</dbReference>
<dbReference type="RefSeq" id="WP_076841625.1">
    <property type="nucleotide sequence ID" value="NZ_AP018358.1"/>
</dbReference>
<dbReference type="GeneID" id="93191535"/>
<accession>A0AAP1VBY6</accession>
<keyword evidence="5" id="KW-1185">Reference proteome</keyword>
<dbReference type="Proteomes" id="UP000664048">
    <property type="component" value="Unassembled WGS sequence"/>
</dbReference>
<dbReference type="EMBL" id="CP090640">
    <property type="protein sequence ID" value="WFN17306.1"/>
    <property type="molecule type" value="Genomic_DNA"/>
</dbReference>
<reference evidence="2 5" key="2">
    <citation type="submission" date="2021-03" db="EMBL/GenBank/DDBJ databases">
        <title>Clinical course, treatment and visual outcome of an outbreak of Burkholderia contaminans endophthalmitis following cataract surgery.</title>
        <authorList>
            <person name="Lind C."/>
            <person name="Olsen K."/>
            <person name="Angelsen N.K."/>
            <person name="Krefting E.A."/>
            <person name="Fossen K."/>
            <person name="Gravningen K."/>
            <person name="Depoorter E."/>
            <person name="Vandamme P."/>
            <person name="Bertelsen G."/>
        </authorList>
    </citation>
    <scope>NUCLEOTIDE SEQUENCE [LARGE SCALE GENOMIC DNA]</scope>
    <source>
        <strain evidence="2 5">51242556</strain>
    </source>
</reference>
<evidence type="ECO:0000313" key="1">
    <source>
        <dbReference type="EMBL" id="MBK1935448.1"/>
    </source>
</evidence>
<evidence type="ECO:0008006" key="7">
    <source>
        <dbReference type="Google" id="ProtNLM"/>
    </source>
</evidence>
<proteinExistence type="predicted"/>
<sequence length="395" mass="45813">MSVDQLKRLREALLPYGFKLLKSEWQGWNAQYRFRCRNGHEVSRSGSHLYYHLVACPTCRDEELLRHLDQLAWQAGGRCLSEQYVGRNARYQFVCRQGHAFEKTASNLQKGSWCVLCARAEHSKRMADPDGMKRLRVTARDRGGKCLSTTYTKLADRYRFRCAEGHEWETVGLEVLRGAWCRQCANKQKSEAYRRADGLQVMQARALRRGGVCLATEYVGNDAYYRFRCEHGHEWETQGAKIFRGSWCPRCQNKGNVYGIADMHRLAKARGGRCLSRSYQNAETRLEWKCAHGHRWQARPGSIIAGRWCRICGRESLKLSIELMRTIAAERGGRCISTEYVNSSTKLEWECRIGHRWFAPPNAIRNGHWCRLCAYLEMTTNPKTIRKRRHLPVKA</sequence>
<dbReference type="EMBL" id="JAENIB010000031">
    <property type="protein sequence ID" value="MBK1935448.1"/>
    <property type="molecule type" value="Genomic_DNA"/>
</dbReference>
<evidence type="ECO:0000313" key="3">
    <source>
        <dbReference type="EMBL" id="WFN17306.1"/>
    </source>
</evidence>
<reference evidence="3 6" key="3">
    <citation type="submission" date="2021-12" db="EMBL/GenBank/DDBJ databases">
        <title>Genomic and phenotypic characterization of three Burkholderia contaminans isolates recovered from different sources.</title>
        <authorList>
            <person name="Lopez De Volder A."/>
            <person name="Fan Y."/>
            <person name="Nunvar J."/>
            <person name="Herrera T."/>
            <person name="Timp W."/>
            <person name="Degrossi J."/>
        </authorList>
    </citation>
    <scope>NUCLEOTIDE SEQUENCE [LARGE SCALE GENOMIC DNA]</scope>
    <source>
        <strain evidence="3 6">LMG 23361</strain>
    </source>
</reference>
<reference evidence="1" key="1">
    <citation type="submission" date="2021-01" db="EMBL/GenBank/DDBJ databases">
        <title>Outbreak of Burkholderia contaminns endophthalmitis traced to a clinical ventilation system.</title>
        <authorList>
            <person name="Lipuma J."/>
            <person name="Spilker T."/>
            <person name="Kratholm J."/>
        </authorList>
    </citation>
    <scope>NUCLEOTIDE SEQUENCE</scope>
    <source>
        <strain evidence="1">HI4954</strain>
    </source>
</reference>
<dbReference type="Proteomes" id="UP001220209">
    <property type="component" value="Chromosome 1"/>
</dbReference>